<keyword evidence="5" id="KW-0418">Kinase</keyword>
<dbReference type="Gene3D" id="1.10.10.2200">
    <property type="match status" value="1"/>
</dbReference>
<dbReference type="Gene3D" id="3.30.310.200">
    <property type="match status" value="1"/>
</dbReference>
<protein>
    <submittedName>
        <fullName evidence="5">Putative serine threonine-kinase pats1</fullName>
    </submittedName>
</protein>
<accession>A0A3M7RSH3</accession>
<dbReference type="Pfam" id="PF16095">
    <property type="entry name" value="COR-A"/>
    <property type="match status" value="1"/>
</dbReference>
<dbReference type="AlphaFoldDB" id="A0A3M7RSH3"/>
<dbReference type="GO" id="GO:0016301">
    <property type="term" value="F:kinase activity"/>
    <property type="evidence" value="ECO:0007669"/>
    <property type="project" value="UniProtKB-KW"/>
</dbReference>
<evidence type="ECO:0000313" key="5">
    <source>
        <dbReference type="EMBL" id="RNA26409.1"/>
    </source>
</evidence>
<proteinExistence type="predicted"/>
<dbReference type="InterPro" id="IPR036388">
    <property type="entry name" value="WH-like_DNA-bd_sf"/>
</dbReference>
<evidence type="ECO:0000313" key="6">
    <source>
        <dbReference type="Proteomes" id="UP000276133"/>
    </source>
</evidence>
<dbReference type="InterPro" id="IPR000157">
    <property type="entry name" value="TIR_dom"/>
</dbReference>
<feature type="non-terminal residue" evidence="5">
    <location>
        <position position="1"/>
    </location>
</feature>
<feature type="domain" description="TIR" evidence="2">
    <location>
        <begin position="516"/>
        <end position="577"/>
    </location>
</feature>
<feature type="domain" description="COR" evidence="3">
    <location>
        <begin position="3"/>
        <end position="137"/>
    </location>
</feature>
<evidence type="ECO:0000259" key="2">
    <source>
        <dbReference type="Pfam" id="PF13676"/>
    </source>
</evidence>
<evidence type="ECO:0000259" key="4">
    <source>
        <dbReference type="Pfam" id="PF25497"/>
    </source>
</evidence>
<dbReference type="PANTHER" id="PTHR47508:SF1">
    <property type="entry name" value="NON-SPECIFIC SERINE_THREONINE PROTEIN KINASE"/>
    <property type="match status" value="1"/>
</dbReference>
<reference evidence="5 6" key="1">
    <citation type="journal article" date="2018" name="Sci. Rep.">
        <title>Genomic signatures of local adaptation to the degree of environmental predictability in rotifers.</title>
        <authorList>
            <person name="Franch-Gras L."/>
            <person name="Hahn C."/>
            <person name="Garcia-Roger E.M."/>
            <person name="Carmona M.J."/>
            <person name="Serra M."/>
            <person name="Gomez A."/>
        </authorList>
    </citation>
    <scope>NUCLEOTIDE SEQUENCE [LARGE SCALE GENOMIC DNA]</scope>
    <source>
        <strain evidence="5">HYR1</strain>
    </source>
</reference>
<dbReference type="Gene3D" id="1.10.10.10">
    <property type="entry name" value="Winged helix-like DNA-binding domain superfamily/Winged helix DNA-binding domain"/>
    <property type="match status" value="1"/>
</dbReference>
<dbReference type="PANTHER" id="PTHR47508">
    <property type="entry name" value="SAM DOMAIN-CONTAINING PROTEIN-RELATED"/>
    <property type="match status" value="1"/>
</dbReference>
<gene>
    <name evidence="5" type="ORF">BpHYR1_028757</name>
</gene>
<dbReference type="STRING" id="10195.A0A3M7RSH3"/>
<evidence type="ECO:0000256" key="1">
    <source>
        <dbReference type="ARBA" id="ARBA00022737"/>
    </source>
</evidence>
<dbReference type="EMBL" id="REGN01002743">
    <property type="protein sequence ID" value="RNA26409.1"/>
    <property type="molecule type" value="Genomic_DNA"/>
</dbReference>
<organism evidence="5 6">
    <name type="scientific">Brachionus plicatilis</name>
    <name type="common">Marine rotifer</name>
    <name type="synonym">Brachionus muelleri</name>
    <dbReference type="NCBI Taxonomy" id="10195"/>
    <lineage>
        <taxon>Eukaryota</taxon>
        <taxon>Metazoa</taxon>
        <taxon>Spiralia</taxon>
        <taxon>Gnathifera</taxon>
        <taxon>Rotifera</taxon>
        <taxon>Eurotatoria</taxon>
        <taxon>Monogononta</taxon>
        <taxon>Pseudotrocha</taxon>
        <taxon>Ploima</taxon>
        <taxon>Brachionidae</taxon>
        <taxon>Brachionus</taxon>
    </lineage>
</organism>
<dbReference type="GO" id="GO:0007165">
    <property type="term" value="P:signal transduction"/>
    <property type="evidence" value="ECO:0007669"/>
    <property type="project" value="InterPro"/>
</dbReference>
<dbReference type="Proteomes" id="UP000276133">
    <property type="component" value="Unassembled WGS sequence"/>
</dbReference>
<keyword evidence="5" id="KW-0808">Transferase</keyword>
<dbReference type="Pfam" id="PF25497">
    <property type="entry name" value="COR-B"/>
    <property type="match status" value="1"/>
</dbReference>
<keyword evidence="1" id="KW-0677">Repeat</keyword>
<dbReference type="Gene3D" id="3.40.50.10140">
    <property type="entry name" value="Toll/interleukin-1 receptor homology (TIR) domain"/>
    <property type="match status" value="2"/>
</dbReference>
<dbReference type="InterPro" id="IPR035897">
    <property type="entry name" value="Toll_tir_struct_dom_sf"/>
</dbReference>
<evidence type="ECO:0000259" key="3">
    <source>
        <dbReference type="Pfam" id="PF16095"/>
    </source>
</evidence>
<dbReference type="SUPFAM" id="SSF52200">
    <property type="entry name" value="Toll/Interleukin receptor TIR domain"/>
    <property type="match status" value="2"/>
</dbReference>
<dbReference type="Pfam" id="PF13676">
    <property type="entry name" value="TIR_2"/>
    <property type="match status" value="1"/>
</dbReference>
<keyword evidence="6" id="KW-1185">Reference proteome</keyword>
<comment type="caution">
    <text evidence="5">The sequence shown here is derived from an EMBL/GenBank/DDBJ whole genome shotgun (WGS) entry which is preliminary data.</text>
</comment>
<sequence>SVWLNFEGVVKKKSQDESLVSYDFMSSLATECGIFENDEILGAVRFLNDLGSIQYFERNGLKDKVVIDPQWIIKVISCIVSVKNTAIEDGKLVHANISKIWDKYDQSLHDWILKLTEEFDLTFSVSDKKMHIIPCLLPEKKPDFEWADLSQMDSHSLSTSLKEYIVVYNFEYLPAGLFNRIQVRLYQYGDNSIIWKHGSLLRKNNQKAIIENSDIATIQIKVQGNKPENIVFVIHEVIESLINESFVGIKYDYSFPCPDCVDSQKIDPCLFSLSLLHRANEFNAPFLQCSKYFHAVSIQEMMAVMPIDGISNLDMNLEYSLRDLKRIKSKLKYDISFWYCENDTRNPVNPMTIVEKIEKEEYKIWYSHNPSTEKLDTITYALKESRLVILGISDEFAKDQKCLEVLSLVKNLLKKNYLLIEFGIAGARKWIQNPAFAPFCSDYRVIMQDPTRLAVKLSEMFDSIDLQLEDTKNDRELVKKPPEVFISYCWANSHDAAKKGSRTTPTSLGWLDPRSLVKFFEDNGISCWIDTQEISNTGGIFGAMTRGMNTAKVVVACVSDEYANSVTCKLEFRFAHVSLKIPILKAVVGTGNMWRRNEIAFLGGDYPEVNFQLENKKGLDELLGHVRKYVGSDNGQEELNEKVKEVDSTNSAFQELYELTQRKFLKQISKIVYQMPSNYLNYPLLFCIDFIDPTKLINVSEDIKKENKMIYRWSQDDQEIELCTCIRPLCEHEEGWHLSDWVAIVPELLPQYCGYLLRVMNIIKNGPLSNEMQIFQLDLGHKLLADIEKKSSLATNINESYVSLRKFYAEQFDGNRAFSLSADVGDDLTKCELKSGKVLWLCGDHLASTNAKVIDHTLRNETFKNDPSIFQMLDEIKNVDLSAI</sequence>
<dbReference type="OrthoDB" id="10252328at2759"/>
<dbReference type="InterPro" id="IPR032171">
    <property type="entry name" value="COR-A"/>
</dbReference>
<dbReference type="InterPro" id="IPR057263">
    <property type="entry name" value="COR-B"/>
</dbReference>
<feature type="domain" description="C-terminal of Roc COR-B" evidence="4">
    <location>
        <begin position="163"/>
        <end position="301"/>
    </location>
</feature>
<name>A0A3M7RSH3_BRAPC</name>